<dbReference type="EMBL" id="GBRH01198675">
    <property type="protein sequence ID" value="JAD99220.1"/>
    <property type="molecule type" value="Transcribed_RNA"/>
</dbReference>
<organism evidence="1">
    <name type="scientific">Arundo donax</name>
    <name type="common">Giant reed</name>
    <name type="synonym">Donax arundinaceus</name>
    <dbReference type="NCBI Taxonomy" id="35708"/>
    <lineage>
        <taxon>Eukaryota</taxon>
        <taxon>Viridiplantae</taxon>
        <taxon>Streptophyta</taxon>
        <taxon>Embryophyta</taxon>
        <taxon>Tracheophyta</taxon>
        <taxon>Spermatophyta</taxon>
        <taxon>Magnoliopsida</taxon>
        <taxon>Liliopsida</taxon>
        <taxon>Poales</taxon>
        <taxon>Poaceae</taxon>
        <taxon>PACMAD clade</taxon>
        <taxon>Arundinoideae</taxon>
        <taxon>Arundineae</taxon>
        <taxon>Arundo</taxon>
    </lineage>
</organism>
<proteinExistence type="predicted"/>
<reference evidence="1" key="2">
    <citation type="journal article" date="2015" name="Data Brief">
        <title>Shoot transcriptome of the giant reed, Arundo donax.</title>
        <authorList>
            <person name="Barrero R.A."/>
            <person name="Guerrero F.D."/>
            <person name="Moolhuijzen P."/>
            <person name="Goolsby J.A."/>
            <person name="Tidwell J."/>
            <person name="Bellgard S.E."/>
            <person name="Bellgard M.I."/>
        </authorList>
    </citation>
    <scope>NUCLEOTIDE SEQUENCE</scope>
    <source>
        <tissue evidence="1">Shoot tissue taken approximately 20 cm above the soil surface</tissue>
    </source>
</reference>
<dbReference type="AlphaFoldDB" id="A0A0A9EMZ6"/>
<evidence type="ECO:0000313" key="1">
    <source>
        <dbReference type="EMBL" id="JAD99220.1"/>
    </source>
</evidence>
<name>A0A0A9EMZ6_ARUDO</name>
<accession>A0A0A9EMZ6</accession>
<protein>
    <submittedName>
        <fullName evidence="1">Uncharacterized protein</fullName>
    </submittedName>
</protein>
<reference evidence="1" key="1">
    <citation type="submission" date="2014-09" db="EMBL/GenBank/DDBJ databases">
        <authorList>
            <person name="Magalhaes I.L.F."/>
            <person name="Oliveira U."/>
            <person name="Santos F.R."/>
            <person name="Vidigal T.H.D.A."/>
            <person name="Brescovit A.D."/>
            <person name="Santos A.J."/>
        </authorList>
    </citation>
    <scope>NUCLEOTIDE SEQUENCE</scope>
    <source>
        <tissue evidence="1">Shoot tissue taken approximately 20 cm above the soil surface</tissue>
    </source>
</reference>
<sequence>MFLSHLVMSSTIVPQKYEVKWNTGQQNFRCNSCRALNGYGFHSFKNNQGGHLMLTWSVAQVV</sequence>